<evidence type="ECO:0000313" key="1">
    <source>
        <dbReference type="EMBL" id="QFR43766.1"/>
    </source>
</evidence>
<dbReference type="EMBL" id="CP041166">
    <property type="protein sequence ID" value="QFR43766.1"/>
    <property type="molecule type" value="Genomic_DNA"/>
</dbReference>
<dbReference type="KEGG" id="suln:FJR47_07520"/>
<evidence type="ECO:0000313" key="2">
    <source>
        <dbReference type="Proteomes" id="UP000326061"/>
    </source>
</evidence>
<protein>
    <submittedName>
        <fullName evidence="1">Uncharacterized protein</fullName>
    </submittedName>
</protein>
<gene>
    <name evidence="1" type="ORF">FJR47_07520</name>
</gene>
<dbReference type="AlphaFoldDB" id="A0AAJ4A4F9"/>
<name>A0AAJ4A4F9_9BACT</name>
<accession>A0AAJ4A4F9</accession>
<proteinExistence type="predicted"/>
<sequence length="309" mass="36258">MNLSPKNTYKEARMASIEVLFHFFKAVPSSYYVETEEKNLDGTVTITKNEIQTIRKELDRSVTGFDYIEITGMYLSAYDQKIFRAIMQSVNKQKEELYESNMIEAKSLNEEYLPVRRELYSNQAQIGINEFYQIINPNTRPRASKEIYSKIINSLNRLAHVTLSLYTKDKRNIITAPLLIFLSVDNRLNLQLNPALLSYQYESKNQHIIKPKQSYYILNNSEYYDLGSDLQRLLYSKIQYRFASMPQSHKECRFEFDEILSQLFVKTESKKSKYNQSAKLKRTIAELNNHSSYTLTIEGSKTLYIVVNR</sequence>
<organism evidence="1 2">
    <name type="scientific">Sulfurimonas xiamenensis</name>
    <dbReference type="NCBI Taxonomy" id="2590021"/>
    <lineage>
        <taxon>Bacteria</taxon>
        <taxon>Pseudomonadati</taxon>
        <taxon>Campylobacterota</taxon>
        <taxon>Epsilonproteobacteria</taxon>
        <taxon>Campylobacterales</taxon>
        <taxon>Sulfurimonadaceae</taxon>
        <taxon>Sulfurimonas</taxon>
    </lineage>
</organism>
<reference evidence="2" key="1">
    <citation type="submission" date="2019-06" db="EMBL/GenBank/DDBJ databases">
        <title>Sulfurimonas gotlandica sp. nov., a chemoautotrophic and psychrotolerant epsilonproteobacterium isolated from a pelagic redoxcline, and an emended description of the genus Sulfurimonas.</title>
        <authorList>
            <person name="Wang S."/>
            <person name="Jiang L."/>
            <person name="Shao Z."/>
        </authorList>
    </citation>
    <scope>NUCLEOTIDE SEQUENCE [LARGE SCALE GENOMIC DNA]</scope>
    <source>
        <strain evidence="2">1-1N</strain>
    </source>
</reference>
<dbReference type="Proteomes" id="UP000326061">
    <property type="component" value="Chromosome"/>
</dbReference>
<keyword evidence="2" id="KW-1185">Reference proteome</keyword>
<dbReference type="RefSeq" id="WP_152299827.1">
    <property type="nucleotide sequence ID" value="NZ_CP041166.1"/>
</dbReference>